<gene>
    <name evidence="1" type="ORF">JJN12_11655</name>
</gene>
<dbReference type="Gene3D" id="2.60.40.10">
    <property type="entry name" value="Immunoglobulins"/>
    <property type="match status" value="1"/>
</dbReference>
<evidence type="ECO:0000313" key="2">
    <source>
        <dbReference type="Proteomes" id="UP000604730"/>
    </source>
</evidence>
<dbReference type="EMBL" id="JAEPRJ010000001">
    <property type="protein sequence ID" value="MBK5898428.1"/>
    <property type="molecule type" value="Genomic_DNA"/>
</dbReference>
<evidence type="ECO:0000313" key="1">
    <source>
        <dbReference type="EMBL" id="MBK5898428.1"/>
    </source>
</evidence>
<proteinExistence type="predicted"/>
<accession>A0ABS1J2P9</accession>
<dbReference type="RefSeq" id="WP_208429849.1">
    <property type="nucleotide sequence ID" value="NZ_JAEPRJ010000001.1"/>
</dbReference>
<organism evidence="1 2">
    <name type="scientific">Catonella massiliensis</name>
    <dbReference type="NCBI Taxonomy" id="2799636"/>
    <lineage>
        <taxon>Bacteria</taxon>
        <taxon>Bacillati</taxon>
        <taxon>Bacillota</taxon>
        <taxon>Clostridia</taxon>
        <taxon>Lachnospirales</taxon>
        <taxon>Lachnospiraceae</taxon>
        <taxon>Catonella</taxon>
    </lineage>
</organism>
<name>A0ABS1J2P9_9FIRM</name>
<protein>
    <recommendedName>
        <fullName evidence="3">Fibronectin type-III domain-containing protein</fullName>
    </recommendedName>
</protein>
<dbReference type="SUPFAM" id="SSF89260">
    <property type="entry name" value="Collagen-binding domain"/>
    <property type="match status" value="1"/>
</dbReference>
<reference evidence="1 2" key="1">
    <citation type="submission" date="2021-01" db="EMBL/GenBank/DDBJ databases">
        <title>Isolation and description of Catonella massiliensis sp. nov., a novel Catonella species, isolated from a stable periodontitis subject.</title>
        <authorList>
            <person name="Antezack A."/>
            <person name="Boxberger M."/>
            <person name="La Scola B."/>
            <person name="Monnet-Corti V."/>
        </authorList>
    </citation>
    <scope>NUCLEOTIDE SEQUENCE [LARGE SCALE GENOMIC DNA]</scope>
    <source>
        <strain evidence="1 2">Marseille-Q4567</strain>
    </source>
</reference>
<dbReference type="SUPFAM" id="SSF49265">
    <property type="entry name" value="Fibronectin type III"/>
    <property type="match status" value="1"/>
</dbReference>
<comment type="caution">
    <text evidence="1">The sequence shown here is derived from an EMBL/GenBank/DDBJ whole genome shotgun (WGS) entry which is preliminary data.</text>
</comment>
<sequence length="350" mass="39462">MSNFKRKSALMLAMMLVFVTVFGVLKPYEAKAWTNLTIAQFDTIYEHNGSKEVTYKLTLPSSGKLTQITSVTGEYVNFYIYDASEKEVQSLYGNATNTYTYDMNLIGGDYYIKVTSNWDKTAANFKWVFTPSEESFNETQDDRNNDLSSKFQVAVGQTVKGQLALNDNVDYYGFSVNKTGALNLKLTAKMEGMELSLLNDEGSFNYKVSDIIKGTKTLTFQIPKGSYSLMCSGNKTGNYQFTTSFVSGPSKVKLASVRNIKSGKLKATWKKVKSVKGYEVQISTTGDFSSDVTTKLVKGAKKTSFTFKGLNISNSWRTYTYYCRVRAYKEKNKIKAYSDWSNEKEVTIKR</sequence>
<dbReference type="Proteomes" id="UP000604730">
    <property type="component" value="Unassembled WGS sequence"/>
</dbReference>
<dbReference type="InterPro" id="IPR013783">
    <property type="entry name" value="Ig-like_fold"/>
</dbReference>
<dbReference type="InterPro" id="IPR036116">
    <property type="entry name" value="FN3_sf"/>
</dbReference>
<keyword evidence="2" id="KW-1185">Reference proteome</keyword>
<dbReference type="Gene3D" id="2.60.120.380">
    <property type="match status" value="2"/>
</dbReference>
<evidence type="ECO:0008006" key="3">
    <source>
        <dbReference type="Google" id="ProtNLM"/>
    </source>
</evidence>